<evidence type="ECO:0000313" key="13">
    <source>
        <dbReference type="Proteomes" id="UP000614601"/>
    </source>
</evidence>
<dbReference type="PROSITE" id="PS50157">
    <property type="entry name" value="ZINC_FINGER_C2H2_2"/>
    <property type="match status" value="4"/>
</dbReference>
<dbReference type="PROSITE" id="PS00028">
    <property type="entry name" value="ZINC_FINGER_C2H2_1"/>
    <property type="match status" value="4"/>
</dbReference>
<dbReference type="InterPro" id="IPR022755">
    <property type="entry name" value="Znf_C2H2_jaz"/>
</dbReference>
<feature type="region of interest" description="Disordered" evidence="10">
    <location>
        <begin position="231"/>
        <end position="286"/>
    </location>
</feature>
<feature type="compositionally biased region" description="Low complexity" evidence="10">
    <location>
        <begin position="318"/>
        <end position="329"/>
    </location>
</feature>
<dbReference type="SMART" id="SM00451">
    <property type="entry name" value="ZnF_U1"/>
    <property type="match status" value="3"/>
</dbReference>
<keyword evidence="4 9" id="KW-0863">Zinc-finger</keyword>
<dbReference type="PANTHER" id="PTHR45944:SF2">
    <property type="entry name" value="SCHNURRI, ISOFORM F"/>
    <property type="match status" value="1"/>
</dbReference>
<sequence length="1655" mass="181342">MNGLNGTASPLAVSANNANTTQQLYQLLLAQKLQQNQALHISPVSEPAVSSQPSPNDLVQQLAQTLLVNPSISTVSPQTSIVSSPTQPNYGQDLSQLQSLLPSQPNLLASVLNAQNQARQALQPNLIALLQQQQAQRVVQQPNQAAILQLMQTNPLLASQIIAQQQNVDSNATLNLLTHLSQQQQQEQESPPIITSETLAKPQPSYDEILKRQQESQQNIAAAIAAVQHKQPRLTSQSSSSSLFSNPCNDPPNTSTPTSDISTPKPAPPAPAQRQASSDRLLSGAESVQDHISRLISENEAIVEPNPVLLKRRPYHRQSTSNSITSQTSEAVGPSQRESPGLFHNVPNHRLPTTRSQSMHESQMLQHVHRMNNNGSLTSGQPLRGGQPSTATNTTSSCNFCNLKFPNEAGLKAHEFRCSKKEQLQKRLLLQKQKSQPQLWHNNALLNAQQQQLFLLQQQQLQQQQQKLMAQQQHQSTIAALVGGGAGVAPELFANNMFGGRNSVPMSSSPGPSRATTSGAPTFGSPAMTSSFATTSAPSPPLGSKNGTSSPSTSSTCSENRHPLKKRLLESVARHSSDMDLNHRSPGTPTSACSSMDTSEAQQSPAKMAKLDTDLLNLLQQNVNKSAEQVLNQLLNTPQSTNSTTVVPDSILYANSYIQAKISLKMPYPVTLNTIRGERTDDVPWMVTQQRNVTYMKKTIDRIYFSLDEMTNGQSNYDLQHFQPILSPEEEKHLLQVLRHSPNQPKLLHYSQSQAVTYRTTHSSYWKAYEAKAVTNTTSAMPAPISTPQEMTKPEPSKTAELIVDKHETPSPVDHITQSDLKIEDGESPTRTLEKIEKMELKPIGKQRPEEVEVYVRGRGRGRYVCERCGIRCKKPSMLKKHLKSHTNIRPFSCITCNFAFKTKGNLTKHLFSKTHRVKVGNVRGDVQPHNEEENALKVYTTEGEAADALKLSELESRFVNDEFDNKNDDNDSDNEDEIIGFSAPLPPCSAAIPYRRFGQENILFERTAHTPPTLWTLYPNDDPTQWPKADDPERSCHSAPPACSSTLPKKSDKKSLPSLDKKSLPGLEKISSMSALDKISVLDTEPSTSSEFNFNNFQLNRPIEMEDAERSLAAKNATANLMGNSRGLNLLGERLKHLGNEDLSLVSGLRNSTIPVLGGDAKMAGFDQDQLKSAAFLGQDQHNKLVNLGLDQHKGLMSLGQDQHQKVAFLNQDQRNTISSLIGLNSFGNSIPSLLEQLTGASVPSVLKDSGASYLKDSGASLLNNSGASLLKDSGIPISALLKDSALSLQLQNNLASLNGINDEILKKAVFASLSDQNLLSTASGDAKFHGFVSTDSKQLVPSSYDPKIFGSTPSEAKIFGTPLSEAKILGLSNSEANVLASSSSEAKNFFDLSVKETLAISSATSKLANLAELSSRAGSVLFPLDNLKQISNTSVGEFLATECRPFYCDICERKFRKESELNLHKQTHLIEQQNARTRAYQCSECRTVHRSKALLIKHMEQAHNKALETDDKDDIALANTDAPETSTNVNMRRYYCSDCDVGFRTHGVLIKHLRSKNHVKTLAAQGKIPEDALSLIKDHTNQLAQIDASDCVQAKKTIIQLLEELRSEQKSDTPSLAIGISEQSLSLLQHAETSKKSSESKSSVFPILHQPES</sequence>
<feature type="domain" description="C2H2-type" evidence="11">
    <location>
        <begin position="864"/>
        <end position="891"/>
    </location>
</feature>
<accession>A0A811LSQ5</accession>
<feature type="compositionally biased region" description="Low complexity" evidence="10">
    <location>
        <begin position="525"/>
        <end position="537"/>
    </location>
</feature>
<comment type="subcellular location">
    <subcellularLocation>
        <location evidence="1">Nucleus</location>
    </subcellularLocation>
</comment>
<name>A0A811LSQ5_9BILA</name>
<dbReference type="GO" id="GO:0000978">
    <property type="term" value="F:RNA polymerase II cis-regulatory region sequence-specific DNA binding"/>
    <property type="evidence" value="ECO:0007669"/>
    <property type="project" value="TreeGrafter"/>
</dbReference>
<dbReference type="SMART" id="SM00355">
    <property type="entry name" value="ZnF_C2H2"/>
    <property type="match status" value="6"/>
</dbReference>
<feature type="compositionally biased region" description="Low complexity" evidence="10">
    <location>
        <begin position="548"/>
        <end position="558"/>
    </location>
</feature>
<feature type="region of interest" description="Disordered" evidence="10">
    <location>
        <begin position="180"/>
        <end position="200"/>
    </location>
</feature>
<evidence type="ECO:0000256" key="3">
    <source>
        <dbReference type="ARBA" id="ARBA00022737"/>
    </source>
</evidence>
<keyword evidence="7" id="KW-0804">Transcription</keyword>
<keyword evidence="2" id="KW-0479">Metal-binding</keyword>
<dbReference type="Pfam" id="PF12171">
    <property type="entry name" value="zf-C2H2_jaz"/>
    <property type="match status" value="1"/>
</dbReference>
<dbReference type="SUPFAM" id="SSF57667">
    <property type="entry name" value="beta-beta-alpha zinc fingers"/>
    <property type="match status" value="3"/>
</dbReference>
<feature type="region of interest" description="Disordered" evidence="10">
    <location>
        <begin position="372"/>
        <end position="393"/>
    </location>
</feature>
<reference evidence="12" key="1">
    <citation type="submission" date="2020-09" db="EMBL/GenBank/DDBJ databases">
        <authorList>
            <person name="Kikuchi T."/>
        </authorList>
    </citation>
    <scope>NUCLEOTIDE SEQUENCE</scope>
    <source>
        <strain evidence="12">SH1</strain>
    </source>
</reference>
<keyword evidence="3" id="KW-0677">Repeat</keyword>
<dbReference type="FunFam" id="3.30.160.60:FF:000594">
    <property type="entry name" value="Transcription factor HIVEP2"/>
    <property type="match status" value="1"/>
</dbReference>
<evidence type="ECO:0000256" key="1">
    <source>
        <dbReference type="ARBA" id="ARBA00004123"/>
    </source>
</evidence>
<dbReference type="Proteomes" id="UP000783686">
    <property type="component" value="Unassembled WGS sequence"/>
</dbReference>
<feature type="region of interest" description="Disordered" evidence="10">
    <location>
        <begin position="311"/>
        <end position="346"/>
    </location>
</feature>
<dbReference type="GO" id="GO:0008270">
    <property type="term" value="F:zinc ion binding"/>
    <property type="evidence" value="ECO:0007669"/>
    <property type="project" value="UniProtKB-KW"/>
</dbReference>
<feature type="compositionally biased region" description="Basic and acidic residues" evidence="10">
    <location>
        <begin position="1050"/>
        <end position="1064"/>
    </location>
</feature>
<feature type="compositionally biased region" description="Polar residues" evidence="10">
    <location>
        <begin position="246"/>
        <end position="262"/>
    </location>
</feature>
<feature type="region of interest" description="Disordered" evidence="10">
    <location>
        <begin position="1631"/>
        <end position="1655"/>
    </location>
</feature>
<feature type="domain" description="C2H2-type" evidence="11">
    <location>
        <begin position="1448"/>
        <end position="1475"/>
    </location>
</feature>
<dbReference type="InterPro" id="IPR003604">
    <property type="entry name" value="Matrin/U1-like-C_Znf_C2H2"/>
</dbReference>
<protein>
    <recommendedName>
        <fullName evidence="11">C2H2-type domain-containing protein</fullName>
    </recommendedName>
</protein>
<feature type="compositionally biased region" description="Low complexity" evidence="10">
    <location>
        <begin position="236"/>
        <end position="245"/>
    </location>
</feature>
<feature type="region of interest" description="Disordered" evidence="10">
    <location>
        <begin position="1016"/>
        <end position="1065"/>
    </location>
</feature>
<dbReference type="Gene3D" id="3.30.160.60">
    <property type="entry name" value="Classic Zinc Finger"/>
    <property type="match status" value="3"/>
</dbReference>
<keyword evidence="8" id="KW-0539">Nucleus</keyword>
<dbReference type="InterPro" id="IPR013087">
    <property type="entry name" value="Znf_C2H2_type"/>
</dbReference>
<dbReference type="OrthoDB" id="10042249at2759"/>
<keyword evidence="13" id="KW-1185">Reference proteome</keyword>
<dbReference type="EMBL" id="CAJFDH010000006">
    <property type="protein sequence ID" value="CAD5230409.1"/>
    <property type="molecule type" value="Genomic_DNA"/>
</dbReference>
<dbReference type="GO" id="GO:0000981">
    <property type="term" value="F:DNA-binding transcription factor activity, RNA polymerase II-specific"/>
    <property type="evidence" value="ECO:0007669"/>
    <property type="project" value="TreeGrafter"/>
</dbReference>
<comment type="caution">
    <text evidence="12">The sequence shown here is derived from an EMBL/GenBank/DDBJ whole genome shotgun (WGS) entry which is preliminary data.</text>
</comment>
<dbReference type="PANTHER" id="PTHR45944">
    <property type="entry name" value="SCHNURRI, ISOFORM F"/>
    <property type="match status" value="1"/>
</dbReference>
<proteinExistence type="predicted"/>
<evidence type="ECO:0000259" key="11">
    <source>
        <dbReference type="PROSITE" id="PS50157"/>
    </source>
</evidence>
<feature type="region of interest" description="Disordered" evidence="10">
    <location>
        <begin position="576"/>
        <end position="606"/>
    </location>
</feature>
<evidence type="ECO:0000256" key="9">
    <source>
        <dbReference type="PROSITE-ProRule" id="PRU00042"/>
    </source>
</evidence>
<evidence type="ECO:0000313" key="12">
    <source>
        <dbReference type="EMBL" id="CAD5230409.1"/>
    </source>
</evidence>
<keyword evidence="5" id="KW-0862">Zinc</keyword>
<organism evidence="12 13">
    <name type="scientific">Bursaphelenchus okinawaensis</name>
    <dbReference type="NCBI Taxonomy" id="465554"/>
    <lineage>
        <taxon>Eukaryota</taxon>
        <taxon>Metazoa</taxon>
        <taxon>Ecdysozoa</taxon>
        <taxon>Nematoda</taxon>
        <taxon>Chromadorea</taxon>
        <taxon>Rhabditida</taxon>
        <taxon>Tylenchina</taxon>
        <taxon>Tylenchomorpha</taxon>
        <taxon>Aphelenchoidea</taxon>
        <taxon>Aphelenchoididae</taxon>
        <taxon>Bursaphelenchus</taxon>
    </lineage>
</organism>
<feature type="region of interest" description="Disordered" evidence="10">
    <location>
        <begin position="503"/>
        <end position="564"/>
    </location>
</feature>
<dbReference type="Pfam" id="PF00096">
    <property type="entry name" value="zf-C2H2"/>
    <property type="match status" value="2"/>
</dbReference>
<evidence type="ECO:0000256" key="10">
    <source>
        <dbReference type="SAM" id="MobiDB-lite"/>
    </source>
</evidence>
<dbReference type="GO" id="GO:0005634">
    <property type="term" value="C:nucleus"/>
    <property type="evidence" value="ECO:0007669"/>
    <property type="project" value="UniProtKB-SubCell"/>
</dbReference>
<feature type="compositionally biased region" description="Low complexity" evidence="10">
    <location>
        <begin position="181"/>
        <end position="194"/>
    </location>
</feature>
<feature type="compositionally biased region" description="Polar residues" evidence="10">
    <location>
        <begin position="504"/>
        <end position="520"/>
    </location>
</feature>
<evidence type="ECO:0000256" key="7">
    <source>
        <dbReference type="ARBA" id="ARBA00023163"/>
    </source>
</evidence>
<dbReference type="InterPro" id="IPR036236">
    <property type="entry name" value="Znf_C2H2_sf"/>
</dbReference>
<dbReference type="InterPro" id="IPR051969">
    <property type="entry name" value="Zinc-finger_DNA-bd_regulators"/>
</dbReference>
<feature type="compositionally biased region" description="Polar residues" evidence="10">
    <location>
        <begin position="585"/>
        <end position="605"/>
    </location>
</feature>
<dbReference type="EMBL" id="CAJFCW020000006">
    <property type="protein sequence ID" value="CAG9127740.1"/>
    <property type="molecule type" value="Genomic_DNA"/>
</dbReference>
<evidence type="ECO:0000256" key="5">
    <source>
        <dbReference type="ARBA" id="ARBA00022833"/>
    </source>
</evidence>
<gene>
    <name evidence="12" type="ORF">BOKJ2_LOCUS14121</name>
</gene>
<keyword evidence="6" id="KW-0805">Transcription regulation</keyword>
<feature type="domain" description="C2H2-type" evidence="11">
    <location>
        <begin position="1536"/>
        <end position="1560"/>
    </location>
</feature>
<dbReference type="Proteomes" id="UP000614601">
    <property type="component" value="Unassembled WGS sequence"/>
</dbReference>
<evidence type="ECO:0000256" key="8">
    <source>
        <dbReference type="ARBA" id="ARBA00023242"/>
    </source>
</evidence>
<evidence type="ECO:0000256" key="4">
    <source>
        <dbReference type="ARBA" id="ARBA00022771"/>
    </source>
</evidence>
<evidence type="ECO:0000256" key="2">
    <source>
        <dbReference type="ARBA" id="ARBA00022723"/>
    </source>
</evidence>
<feature type="domain" description="C2H2-type" evidence="11">
    <location>
        <begin position="892"/>
        <end position="916"/>
    </location>
</feature>
<evidence type="ECO:0000256" key="6">
    <source>
        <dbReference type="ARBA" id="ARBA00023015"/>
    </source>
</evidence>